<dbReference type="InterPro" id="IPR006638">
    <property type="entry name" value="Elp3/MiaA/NifB-like_rSAM"/>
</dbReference>
<dbReference type="InterPro" id="IPR050377">
    <property type="entry name" value="Radical_SAM_PqqE_MftC-like"/>
</dbReference>
<dbReference type="InterPro" id="IPR058240">
    <property type="entry name" value="rSAM_sf"/>
</dbReference>
<comment type="caution">
    <text evidence="6">The sequence shown here is derived from an EMBL/GenBank/DDBJ whole genome shotgun (WGS) entry which is preliminary data.</text>
</comment>
<sequence length="310" mass="34192">MTEAMSIDTASRQDSVPPKRISFNFVDRCNMTCSFCYIPFDNIRVNVEVAANVIEVILRWSPASITVGGGDPLMYRFTPDLLRHIRDLAGPALFLQLDTNLMRPERCDLAAIAKSVDMVGVPLDTFDTAVAWQMRGNGGHPRQIGALIPTILRAGTSVKVNTVVARPNLVSLPELADFVAEANVQAWSLYEFWPIGPRAVANRAAMAVDHAEFRKAVEEASGRAHGVNVETGAIRARRSAYFFVTPTGRAYTVDGNDHSQYAELGNILEDEPGVLSRWHRHADEVVNEERVRQRAGWAHSGRLRAAGCHS</sequence>
<keyword evidence="2" id="KW-0479">Metal-binding</keyword>
<organism evidence="6 7">
    <name type="scientific">Paractinoplanes globisporus</name>
    <dbReference type="NCBI Taxonomy" id="113565"/>
    <lineage>
        <taxon>Bacteria</taxon>
        <taxon>Bacillati</taxon>
        <taxon>Actinomycetota</taxon>
        <taxon>Actinomycetes</taxon>
        <taxon>Micromonosporales</taxon>
        <taxon>Micromonosporaceae</taxon>
        <taxon>Paractinoplanes</taxon>
    </lineage>
</organism>
<evidence type="ECO:0000259" key="5">
    <source>
        <dbReference type="PROSITE" id="PS51918"/>
    </source>
</evidence>
<evidence type="ECO:0000256" key="2">
    <source>
        <dbReference type="ARBA" id="ARBA00022723"/>
    </source>
</evidence>
<accession>A0ABW6W653</accession>
<dbReference type="PANTHER" id="PTHR11228:SF7">
    <property type="entry name" value="PQQA PEPTIDE CYCLASE"/>
    <property type="match status" value="1"/>
</dbReference>
<dbReference type="SFLD" id="SFLDG01067">
    <property type="entry name" value="SPASM/twitch_domain_containing"/>
    <property type="match status" value="1"/>
</dbReference>
<dbReference type="CDD" id="cd01335">
    <property type="entry name" value="Radical_SAM"/>
    <property type="match status" value="1"/>
</dbReference>
<evidence type="ECO:0000256" key="1">
    <source>
        <dbReference type="ARBA" id="ARBA00022691"/>
    </source>
</evidence>
<dbReference type="InterPro" id="IPR013785">
    <property type="entry name" value="Aldolase_TIM"/>
</dbReference>
<name>A0ABW6W653_9ACTN</name>
<feature type="domain" description="Radical SAM core" evidence="5">
    <location>
        <begin position="15"/>
        <end position="223"/>
    </location>
</feature>
<reference evidence="6 7" key="1">
    <citation type="submission" date="2024-10" db="EMBL/GenBank/DDBJ databases">
        <title>The Natural Products Discovery Center: Release of the First 8490 Sequenced Strains for Exploring Actinobacteria Biosynthetic Diversity.</title>
        <authorList>
            <person name="Kalkreuter E."/>
            <person name="Kautsar S.A."/>
            <person name="Yang D."/>
            <person name="Bader C.D."/>
            <person name="Teijaro C.N."/>
            <person name="Fluegel L."/>
            <person name="Davis C.M."/>
            <person name="Simpson J.R."/>
            <person name="Lauterbach L."/>
            <person name="Steele A.D."/>
            <person name="Gui C."/>
            <person name="Meng S."/>
            <person name="Li G."/>
            <person name="Viehrig K."/>
            <person name="Ye F."/>
            <person name="Su P."/>
            <person name="Kiefer A.F."/>
            <person name="Nichols A."/>
            <person name="Cepeda A.J."/>
            <person name="Yan W."/>
            <person name="Fan B."/>
            <person name="Jiang Y."/>
            <person name="Adhikari A."/>
            <person name="Zheng C.-J."/>
            <person name="Schuster L."/>
            <person name="Cowan T.M."/>
            <person name="Smanski M.J."/>
            <person name="Chevrette M.G."/>
            <person name="De Carvalho L.P.S."/>
            <person name="Shen B."/>
        </authorList>
    </citation>
    <scope>NUCLEOTIDE SEQUENCE [LARGE SCALE GENOMIC DNA]</scope>
    <source>
        <strain evidence="6 7">NPDC000087</strain>
    </source>
</reference>
<dbReference type="InterPro" id="IPR007197">
    <property type="entry name" value="rSAM"/>
</dbReference>
<dbReference type="Gene3D" id="3.20.20.70">
    <property type="entry name" value="Aldolase class I"/>
    <property type="match status" value="1"/>
</dbReference>
<dbReference type="SUPFAM" id="SSF102114">
    <property type="entry name" value="Radical SAM enzymes"/>
    <property type="match status" value="1"/>
</dbReference>
<dbReference type="SFLD" id="SFLDS00029">
    <property type="entry name" value="Radical_SAM"/>
    <property type="match status" value="1"/>
</dbReference>
<evidence type="ECO:0000313" key="6">
    <source>
        <dbReference type="EMBL" id="MFF5288787.1"/>
    </source>
</evidence>
<dbReference type="PROSITE" id="PS51918">
    <property type="entry name" value="RADICAL_SAM"/>
    <property type="match status" value="1"/>
</dbReference>
<keyword evidence="4" id="KW-0411">Iron-sulfur</keyword>
<protein>
    <submittedName>
        <fullName evidence="6">Radical SAM protein</fullName>
    </submittedName>
</protein>
<dbReference type="Pfam" id="PF04055">
    <property type="entry name" value="Radical_SAM"/>
    <property type="match status" value="1"/>
</dbReference>
<dbReference type="EMBL" id="JBIAZU010000001">
    <property type="protein sequence ID" value="MFF5288787.1"/>
    <property type="molecule type" value="Genomic_DNA"/>
</dbReference>
<evidence type="ECO:0000256" key="3">
    <source>
        <dbReference type="ARBA" id="ARBA00023004"/>
    </source>
</evidence>
<dbReference type="Proteomes" id="UP001602245">
    <property type="component" value="Unassembled WGS sequence"/>
</dbReference>
<gene>
    <name evidence="6" type="ORF">ACFY35_05075</name>
</gene>
<keyword evidence="7" id="KW-1185">Reference proteome</keyword>
<proteinExistence type="predicted"/>
<keyword evidence="3" id="KW-0408">Iron</keyword>
<evidence type="ECO:0000313" key="7">
    <source>
        <dbReference type="Proteomes" id="UP001602245"/>
    </source>
</evidence>
<dbReference type="SMART" id="SM00729">
    <property type="entry name" value="Elp3"/>
    <property type="match status" value="1"/>
</dbReference>
<evidence type="ECO:0000256" key="4">
    <source>
        <dbReference type="ARBA" id="ARBA00023014"/>
    </source>
</evidence>
<dbReference type="PANTHER" id="PTHR11228">
    <property type="entry name" value="RADICAL SAM DOMAIN PROTEIN"/>
    <property type="match status" value="1"/>
</dbReference>
<keyword evidence="1" id="KW-0949">S-adenosyl-L-methionine</keyword>
<dbReference type="RefSeq" id="WP_157295158.1">
    <property type="nucleotide sequence ID" value="NZ_JBIAZU010000001.1"/>
</dbReference>